<keyword evidence="1" id="KW-0547">Nucleotide-binding</keyword>
<reference evidence="3 4" key="1">
    <citation type="submission" date="2016-10" db="EMBL/GenBank/DDBJ databases">
        <authorList>
            <person name="Varghese N."/>
            <person name="Submissions S."/>
        </authorList>
    </citation>
    <scope>NUCLEOTIDE SEQUENCE [LARGE SCALE GENOMIC DNA]</scope>
    <source>
        <strain evidence="3 4">DSM 21822</strain>
    </source>
</reference>
<evidence type="ECO:0000259" key="2">
    <source>
        <dbReference type="PROSITE" id="PS50975"/>
    </source>
</evidence>
<dbReference type="Pfam" id="PF02655">
    <property type="entry name" value="ATP-grasp_3"/>
    <property type="match status" value="1"/>
</dbReference>
<dbReference type="GO" id="GO:0005524">
    <property type="term" value="F:ATP binding"/>
    <property type="evidence" value="ECO:0007669"/>
    <property type="project" value="UniProtKB-UniRule"/>
</dbReference>
<dbReference type="Gene3D" id="3.30.470.20">
    <property type="entry name" value="ATP-grasp fold, B domain"/>
    <property type="match status" value="1"/>
</dbReference>
<dbReference type="Proteomes" id="UP000323300">
    <property type="component" value="Unassembled WGS sequence"/>
</dbReference>
<sequence>MRSPLHAKSPNNTATLLIAAISGRALAAAARRAGYRPLVADFFCDTDTVALASKAIPLPGDLRNGIDSARAIETLRKLAAGETPVAVVLGSGFERKPELVNSIARKFPLAGCSGATIRRVKDPEKLSADCAALGIPHPELRRDRPADVENWVVKTAGAAGGAHIRRANGEDASEGRYFQRFVSGQSVSALFAGDGRKASIVGFSRQWASPAPGQPYRYGGAVRLRRFDRKDSATIGGWLSAFTARTGLKGLCSADFIKTGDGYRLIEINPRPGATLDIFDSFDAPLMEAHIRASRRETYRFPHFADSMAQLIAYTAKPVARFPAITWPDWTADHQSAGTRLSSGDPVCTVFATGPNAATTQRAVKAQARMLQAAWEGGRT</sequence>
<keyword evidence="1" id="KW-0067">ATP-binding</keyword>
<evidence type="ECO:0000313" key="4">
    <source>
        <dbReference type="Proteomes" id="UP000323300"/>
    </source>
</evidence>
<dbReference type="InterPro" id="IPR016677">
    <property type="entry name" value="UCP016817_carboligase"/>
</dbReference>
<keyword evidence="4" id="KW-1185">Reference proteome</keyword>
<dbReference type="EMBL" id="FOSL01000001">
    <property type="protein sequence ID" value="SFJ95603.1"/>
    <property type="molecule type" value="Genomic_DNA"/>
</dbReference>
<dbReference type="PIRSF" id="PIRSF016817">
    <property type="entry name" value="UCP016817_carboligase"/>
    <property type="match status" value="1"/>
</dbReference>
<evidence type="ECO:0000313" key="3">
    <source>
        <dbReference type="EMBL" id="SFJ95603.1"/>
    </source>
</evidence>
<proteinExistence type="predicted"/>
<keyword evidence="3" id="KW-0436">Ligase</keyword>
<feature type="domain" description="ATP-grasp" evidence="2">
    <location>
        <begin position="247"/>
        <end position="295"/>
    </location>
</feature>
<dbReference type="PROSITE" id="PS50975">
    <property type="entry name" value="ATP_GRASP"/>
    <property type="match status" value="1"/>
</dbReference>
<organism evidence="3 4">
    <name type="scientific">Neomesorhizobium albiziae</name>
    <dbReference type="NCBI Taxonomy" id="335020"/>
    <lineage>
        <taxon>Bacteria</taxon>
        <taxon>Pseudomonadati</taxon>
        <taxon>Pseudomonadota</taxon>
        <taxon>Alphaproteobacteria</taxon>
        <taxon>Hyphomicrobiales</taxon>
        <taxon>Phyllobacteriaceae</taxon>
        <taxon>Neomesorhizobium</taxon>
    </lineage>
</organism>
<name>A0A1I3VKT3_9HYPH</name>
<dbReference type="AlphaFoldDB" id="A0A1I3VKT3"/>
<evidence type="ECO:0000256" key="1">
    <source>
        <dbReference type="PROSITE-ProRule" id="PRU00409"/>
    </source>
</evidence>
<accession>A0A1I3VKT3</accession>
<dbReference type="SUPFAM" id="SSF56059">
    <property type="entry name" value="Glutathione synthetase ATP-binding domain-like"/>
    <property type="match status" value="1"/>
</dbReference>
<dbReference type="InterPro" id="IPR011761">
    <property type="entry name" value="ATP-grasp"/>
</dbReference>
<dbReference type="InterPro" id="IPR003806">
    <property type="entry name" value="ATP-grasp_PylC-type"/>
</dbReference>
<dbReference type="GO" id="GO:0046872">
    <property type="term" value="F:metal ion binding"/>
    <property type="evidence" value="ECO:0007669"/>
    <property type="project" value="InterPro"/>
</dbReference>
<gene>
    <name evidence="3" type="ORF">SAMN04488498_101529</name>
</gene>
<protein>
    <submittedName>
        <fullName evidence="3">Predicted ATP-dependent carboligase, ATP-grasp superfamily</fullName>
    </submittedName>
</protein>
<dbReference type="GO" id="GO:0016874">
    <property type="term" value="F:ligase activity"/>
    <property type="evidence" value="ECO:0007669"/>
    <property type="project" value="UniProtKB-KW"/>
</dbReference>